<gene>
    <name evidence="3" type="primary">ku</name>
    <name evidence="6" type="ORF">EAS64_35725</name>
</gene>
<evidence type="ECO:0000256" key="1">
    <source>
        <dbReference type="ARBA" id="ARBA00023125"/>
    </source>
</evidence>
<dbReference type="PANTHER" id="PTHR41251">
    <property type="entry name" value="NON-HOMOLOGOUS END JOINING PROTEIN KU"/>
    <property type="match status" value="1"/>
</dbReference>
<keyword evidence="7" id="KW-1185">Reference proteome</keyword>
<evidence type="ECO:0000256" key="4">
    <source>
        <dbReference type="SAM" id="MobiDB-lite"/>
    </source>
</evidence>
<comment type="subunit">
    <text evidence="3">Homodimer. Interacts with LigD.</text>
</comment>
<evidence type="ECO:0000259" key="5">
    <source>
        <dbReference type="SMART" id="SM00559"/>
    </source>
</evidence>
<protein>
    <recommendedName>
        <fullName evidence="3">Non-homologous end joining protein Ku</fullName>
    </recommendedName>
</protein>
<dbReference type="InterPro" id="IPR006164">
    <property type="entry name" value="DNA_bd_Ku70/Ku80"/>
</dbReference>
<evidence type="ECO:0000313" key="7">
    <source>
        <dbReference type="Proteomes" id="UP000460272"/>
    </source>
</evidence>
<proteinExistence type="inferred from homology"/>
<dbReference type="SUPFAM" id="SSF100939">
    <property type="entry name" value="SPOC domain-like"/>
    <property type="match status" value="1"/>
</dbReference>
<comment type="caution">
    <text evidence="6">The sequence shown here is derived from an EMBL/GenBank/DDBJ whole genome shotgun (WGS) entry which is preliminary data.</text>
</comment>
<feature type="region of interest" description="Disordered" evidence="4">
    <location>
        <begin position="251"/>
        <end position="312"/>
    </location>
</feature>
<dbReference type="Gene3D" id="2.40.290.10">
    <property type="match status" value="1"/>
</dbReference>
<reference evidence="6 7" key="1">
    <citation type="submission" date="2018-11" db="EMBL/GenBank/DDBJ databases">
        <title>Trebonia kvetii gen.nov., sp.nov., a novel acidophilic actinobacterium, and proposal of the new actinobacterial family Treboniaceae fam. nov.</title>
        <authorList>
            <person name="Rapoport D."/>
            <person name="Sagova-Mareckova M."/>
            <person name="Sedlacek I."/>
            <person name="Provaznik J."/>
            <person name="Kralova S."/>
            <person name="Pavlinic D."/>
            <person name="Benes V."/>
            <person name="Kopecky J."/>
        </authorList>
    </citation>
    <scope>NUCLEOTIDE SEQUENCE [LARGE SCALE GENOMIC DNA]</scope>
    <source>
        <strain evidence="6 7">15Tr583</strain>
    </source>
</reference>
<dbReference type="PIRSF" id="PIRSF006493">
    <property type="entry name" value="Prok_Ku"/>
    <property type="match status" value="1"/>
</dbReference>
<dbReference type="NCBIfam" id="TIGR02772">
    <property type="entry name" value="Ku_bact"/>
    <property type="match status" value="1"/>
</dbReference>
<dbReference type="Proteomes" id="UP000460272">
    <property type="component" value="Unassembled WGS sequence"/>
</dbReference>
<dbReference type="GO" id="GO:0003690">
    <property type="term" value="F:double-stranded DNA binding"/>
    <property type="evidence" value="ECO:0007669"/>
    <property type="project" value="UniProtKB-UniRule"/>
</dbReference>
<keyword evidence="3" id="KW-0234">DNA repair</keyword>
<keyword evidence="1 3" id="KW-0238">DNA-binding</keyword>
<dbReference type="SMART" id="SM00559">
    <property type="entry name" value="Ku78"/>
    <property type="match status" value="1"/>
</dbReference>
<dbReference type="GO" id="GO:0006310">
    <property type="term" value="P:DNA recombination"/>
    <property type="evidence" value="ECO:0007669"/>
    <property type="project" value="UniProtKB-KW"/>
</dbReference>
<dbReference type="Pfam" id="PF02735">
    <property type="entry name" value="Ku"/>
    <property type="match status" value="1"/>
</dbReference>
<dbReference type="InterPro" id="IPR016194">
    <property type="entry name" value="SPOC-like_C_dom_sf"/>
</dbReference>
<keyword evidence="2 3" id="KW-0233">DNA recombination</keyword>
<evidence type="ECO:0000256" key="2">
    <source>
        <dbReference type="ARBA" id="ARBA00023172"/>
    </source>
</evidence>
<dbReference type="EMBL" id="RPFW01000008">
    <property type="protein sequence ID" value="TVZ00708.1"/>
    <property type="molecule type" value="Genomic_DNA"/>
</dbReference>
<evidence type="ECO:0000256" key="3">
    <source>
        <dbReference type="HAMAP-Rule" id="MF_01875"/>
    </source>
</evidence>
<dbReference type="AlphaFoldDB" id="A0A6P2BPD5"/>
<comment type="similarity">
    <text evidence="3">Belongs to the prokaryotic Ku family.</text>
</comment>
<organism evidence="6 7">
    <name type="scientific">Trebonia kvetii</name>
    <dbReference type="NCBI Taxonomy" id="2480626"/>
    <lineage>
        <taxon>Bacteria</taxon>
        <taxon>Bacillati</taxon>
        <taxon>Actinomycetota</taxon>
        <taxon>Actinomycetes</taxon>
        <taxon>Streptosporangiales</taxon>
        <taxon>Treboniaceae</taxon>
        <taxon>Trebonia</taxon>
    </lineage>
</organism>
<dbReference type="InterPro" id="IPR009187">
    <property type="entry name" value="Prok_Ku"/>
</dbReference>
<sequence length="312" mass="33304">MARAIWSGVLSFGLVAIPVELYSATEPHRPAFHQFEEGTADRIRYQRVNERTGDEVGYADIVKGADVGGGNYVILEQDELDSVAPGRSRSMDVHAFVGLDEIDAIYFDKTYFLGPGGGEAAKPYALLRDAMEDSGKAAIASFVMRGKEYLAAVRADGGLLALETLFFADEVRDPRAEIGNLPGRVKLSQQEVRMARQLVEAMSGPWTPSDYRDTYTDRVNELIEAKKNGQEFQPAAGPPSATNASDLTAALQASVDAAKKTGRGKPSGPSKPGKASGGSKAGVKSQSGKTGGKQAQAKKNTTATQRHRKPAA</sequence>
<dbReference type="OrthoDB" id="9795084at2"/>
<dbReference type="HAMAP" id="MF_01875">
    <property type="entry name" value="Prokaryotic_Ku"/>
    <property type="match status" value="1"/>
</dbReference>
<feature type="compositionally biased region" description="Low complexity" evidence="4">
    <location>
        <begin position="264"/>
        <end position="274"/>
    </location>
</feature>
<feature type="domain" description="Ku" evidence="5">
    <location>
        <begin position="53"/>
        <end position="183"/>
    </location>
</feature>
<dbReference type="RefSeq" id="WP_145860380.1">
    <property type="nucleotide sequence ID" value="NZ_RPFW01000008.1"/>
</dbReference>
<accession>A0A6P2BPD5</accession>
<name>A0A6P2BPD5_9ACTN</name>
<dbReference type="GO" id="GO:0006303">
    <property type="term" value="P:double-strand break repair via nonhomologous end joining"/>
    <property type="evidence" value="ECO:0007669"/>
    <property type="project" value="UniProtKB-UniRule"/>
</dbReference>
<dbReference type="CDD" id="cd00789">
    <property type="entry name" value="KU_like"/>
    <property type="match status" value="1"/>
</dbReference>
<dbReference type="PANTHER" id="PTHR41251:SF1">
    <property type="entry name" value="NON-HOMOLOGOUS END JOINING PROTEIN KU"/>
    <property type="match status" value="1"/>
</dbReference>
<keyword evidence="3" id="KW-0227">DNA damage</keyword>
<comment type="function">
    <text evidence="3">With LigD forms a non-homologous end joining (NHEJ) DNA repair enzyme, which repairs dsDNA breaks with reduced fidelity. Binds linear dsDNA with 5'- and 3'- overhangs but not closed circular dsDNA nor ssDNA. Recruits and stimulates the ligase activity of LigD.</text>
</comment>
<feature type="compositionally biased region" description="Low complexity" evidence="4">
    <location>
        <begin position="281"/>
        <end position="299"/>
    </location>
</feature>
<evidence type="ECO:0000313" key="6">
    <source>
        <dbReference type="EMBL" id="TVZ00708.1"/>
    </source>
</evidence>